<keyword evidence="1" id="KW-0472">Membrane</keyword>
<dbReference type="Proteomes" id="UP000178991">
    <property type="component" value="Unassembled WGS sequence"/>
</dbReference>
<proteinExistence type="predicted"/>
<comment type="caution">
    <text evidence="2">The sequence shown here is derived from an EMBL/GenBank/DDBJ whole genome shotgun (WGS) entry which is preliminary data.</text>
</comment>
<gene>
    <name evidence="2" type="ORF">A2639_01145</name>
</gene>
<evidence type="ECO:0000313" key="3">
    <source>
        <dbReference type="Proteomes" id="UP000178991"/>
    </source>
</evidence>
<feature type="transmembrane region" description="Helical" evidence="1">
    <location>
        <begin position="96"/>
        <end position="117"/>
    </location>
</feature>
<evidence type="ECO:0000256" key="1">
    <source>
        <dbReference type="SAM" id="Phobius"/>
    </source>
</evidence>
<accession>A0A1G2HIW0</accession>
<reference evidence="2 3" key="1">
    <citation type="journal article" date="2016" name="Nat. Commun.">
        <title>Thousands of microbial genomes shed light on interconnected biogeochemical processes in an aquifer system.</title>
        <authorList>
            <person name="Anantharaman K."/>
            <person name="Brown C.T."/>
            <person name="Hug L.A."/>
            <person name="Sharon I."/>
            <person name="Castelle C.J."/>
            <person name="Probst A.J."/>
            <person name="Thomas B.C."/>
            <person name="Singh A."/>
            <person name="Wilkins M.J."/>
            <person name="Karaoz U."/>
            <person name="Brodie E.L."/>
            <person name="Williams K.H."/>
            <person name="Hubbard S.S."/>
            <person name="Banfield J.F."/>
        </authorList>
    </citation>
    <scope>NUCLEOTIDE SEQUENCE [LARGE SCALE GENOMIC DNA]</scope>
</reference>
<sequence length="166" mass="19618">MESKLYRLKKSFLYILFFYTPIFVLVFGYFAFFKNYNLNLFLVLCIIIIGNLFIGIFTQLSNYTIEKYSLPEKSRDFLYLNFTDCFFRSLAELSEVILYTISFAIGFEALIAGYLLLKTVSVWQDKDNYNNKKEGLHTAMLRIAIVMSLLISFLSAYYLRKFIYNL</sequence>
<feature type="transmembrane region" description="Helical" evidence="1">
    <location>
        <begin position="38"/>
        <end position="57"/>
    </location>
</feature>
<protein>
    <submittedName>
        <fullName evidence="2">Uncharacterized protein</fullName>
    </submittedName>
</protein>
<organism evidence="2 3">
    <name type="scientific">Candidatus Staskawiczbacteria bacterium RIFCSPHIGHO2_01_FULL_34_27</name>
    <dbReference type="NCBI Taxonomy" id="1802199"/>
    <lineage>
        <taxon>Bacteria</taxon>
        <taxon>Candidatus Staskawicziibacteriota</taxon>
    </lineage>
</organism>
<dbReference type="EMBL" id="MHOL01000022">
    <property type="protein sequence ID" value="OGZ62425.1"/>
    <property type="molecule type" value="Genomic_DNA"/>
</dbReference>
<feature type="transmembrane region" description="Helical" evidence="1">
    <location>
        <begin position="12"/>
        <end position="32"/>
    </location>
</feature>
<evidence type="ECO:0000313" key="2">
    <source>
        <dbReference type="EMBL" id="OGZ62425.1"/>
    </source>
</evidence>
<name>A0A1G2HIW0_9BACT</name>
<keyword evidence="1" id="KW-1133">Transmembrane helix</keyword>
<feature type="transmembrane region" description="Helical" evidence="1">
    <location>
        <begin position="137"/>
        <end position="159"/>
    </location>
</feature>
<keyword evidence="1" id="KW-0812">Transmembrane</keyword>
<dbReference type="AlphaFoldDB" id="A0A1G2HIW0"/>